<evidence type="ECO:0000259" key="1">
    <source>
        <dbReference type="Pfam" id="PF05099"/>
    </source>
</evidence>
<keyword evidence="3" id="KW-1185">Reference proteome</keyword>
<feature type="domain" description="Co-chaperone DjlA N-terminal" evidence="1">
    <location>
        <begin position="27"/>
        <end position="143"/>
    </location>
</feature>
<organism evidence="2 3">
    <name type="scientific">Billgrantia campisalis</name>
    <dbReference type="NCBI Taxonomy" id="74661"/>
    <lineage>
        <taxon>Bacteria</taxon>
        <taxon>Pseudomonadati</taxon>
        <taxon>Pseudomonadota</taxon>
        <taxon>Gammaproteobacteria</taxon>
        <taxon>Oceanospirillales</taxon>
        <taxon>Halomonadaceae</taxon>
        <taxon>Billgrantia</taxon>
    </lineage>
</organism>
<dbReference type="RefSeq" id="WP_238976326.1">
    <property type="nucleotide sequence ID" value="NZ_JABFUC010000003.1"/>
</dbReference>
<dbReference type="Gene3D" id="1.10.3680.10">
    <property type="entry name" value="TerB-like"/>
    <property type="match status" value="1"/>
</dbReference>
<name>A0ABS9P637_9GAMM</name>
<accession>A0ABS9P637</accession>
<protein>
    <submittedName>
        <fullName evidence="2">TerB family tellurite resistance protein</fullName>
    </submittedName>
</protein>
<evidence type="ECO:0000313" key="2">
    <source>
        <dbReference type="EMBL" id="MCG6657229.1"/>
    </source>
</evidence>
<proteinExistence type="predicted"/>
<dbReference type="InterPro" id="IPR007791">
    <property type="entry name" value="DjlA_N"/>
</dbReference>
<dbReference type="SUPFAM" id="SSF158682">
    <property type="entry name" value="TerB-like"/>
    <property type="match status" value="1"/>
</dbReference>
<dbReference type="Pfam" id="PF05099">
    <property type="entry name" value="TerB"/>
    <property type="match status" value="1"/>
</dbReference>
<gene>
    <name evidence="2" type="ORF">HOP52_05490</name>
</gene>
<evidence type="ECO:0000313" key="3">
    <source>
        <dbReference type="Proteomes" id="UP000814385"/>
    </source>
</evidence>
<dbReference type="Proteomes" id="UP000814385">
    <property type="component" value="Unassembled WGS sequence"/>
</dbReference>
<dbReference type="EMBL" id="JABFUC010000003">
    <property type="protein sequence ID" value="MCG6657229.1"/>
    <property type="molecule type" value="Genomic_DNA"/>
</dbReference>
<sequence>MLDTIQRFFQQTLAEPEAASDPAPTLELAAAALLCEVMRADYHTDQTQLEALRELLKTHFKLSATAVEELMEMAREEVEAAVDHYQFVSLIKQHYSYDQRCELVRMMWVLAYADGGHNALEEHRIRRLADLLHVSHSDFIRTKLQVQEAGGMA</sequence>
<reference evidence="2 3" key="1">
    <citation type="submission" date="2020-05" db="EMBL/GenBank/DDBJ databases">
        <title>Comparative genomic analysis of denitrifying bacteria from Halomonas genus.</title>
        <authorList>
            <person name="Wang L."/>
            <person name="Shao Z."/>
        </authorList>
    </citation>
    <scope>NUCLEOTIDE SEQUENCE [LARGE SCALE GENOMIC DNA]</scope>
    <source>
        <strain evidence="2 3">A4</strain>
    </source>
</reference>
<comment type="caution">
    <text evidence="2">The sequence shown here is derived from an EMBL/GenBank/DDBJ whole genome shotgun (WGS) entry which is preliminary data.</text>
</comment>
<dbReference type="CDD" id="cd07313">
    <property type="entry name" value="terB_like_2"/>
    <property type="match status" value="1"/>
</dbReference>
<dbReference type="InterPro" id="IPR029024">
    <property type="entry name" value="TerB-like"/>
</dbReference>